<accession>A0A9J6FRV1</accession>
<gene>
    <name evidence="1" type="ORF">HPB48_020958</name>
</gene>
<keyword evidence="2" id="KW-1185">Reference proteome</keyword>
<name>A0A9J6FRV1_HAELO</name>
<comment type="caution">
    <text evidence="1">The sequence shown here is derived from an EMBL/GenBank/DDBJ whole genome shotgun (WGS) entry which is preliminary data.</text>
</comment>
<dbReference type="OMA" id="YIGNEEW"/>
<organism evidence="1 2">
    <name type="scientific">Haemaphysalis longicornis</name>
    <name type="common">Bush tick</name>
    <dbReference type="NCBI Taxonomy" id="44386"/>
    <lineage>
        <taxon>Eukaryota</taxon>
        <taxon>Metazoa</taxon>
        <taxon>Ecdysozoa</taxon>
        <taxon>Arthropoda</taxon>
        <taxon>Chelicerata</taxon>
        <taxon>Arachnida</taxon>
        <taxon>Acari</taxon>
        <taxon>Parasitiformes</taxon>
        <taxon>Ixodida</taxon>
        <taxon>Ixodoidea</taxon>
        <taxon>Ixodidae</taxon>
        <taxon>Haemaphysalinae</taxon>
        <taxon>Haemaphysalis</taxon>
    </lineage>
</organism>
<sequence length="105" mass="12490">MIERHDVLIWRQRYLRQIAEYRQQHRKVFYTDETWVNAGHIVTKAWRDKTVKTPEDAFQRGLTTGLKQPSGRGSRLKATYIGNEEWTLLTAGLSVFKRNEVWRLS</sequence>
<dbReference type="VEuPathDB" id="VectorBase:HLOH_051031"/>
<proteinExistence type="predicted"/>
<dbReference type="EMBL" id="JABSTR010000002">
    <property type="protein sequence ID" value="KAH9364820.1"/>
    <property type="molecule type" value="Genomic_DNA"/>
</dbReference>
<reference evidence="1 2" key="1">
    <citation type="journal article" date="2020" name="Cell">
        <title>Large-Scale Comparative Analyses of Tick Genomes Elucidate Their Genetic Diversity and Vector Capacities.</title>
        <authorList>
            <consortium name="Tick Genome and Microbiome Consortium (TIGMIC)"/>
            <person name="Jia N."/>
            <person name="Wang J."/>
            <person name="Shi W."/>
            <person name="Du L."/>
            <person name="Sun Y."/>
            <person name="Zhan W."/>
            <person name="Jiang J.F."/>
            <person name="Wang Q."/>
            <person name="Zhang B."/>
            <person name="Ji P."/>
            <person name="Bell-Sakyi L."/>
            <person name="Cui X.M."/>
            <person name="Yuan T.T."/>
            <person name="Jiang B.G."/>
            <person name="Yang W.F."/>
            <person name="Lam T.T."/>
            <person name="Chang Q.C."/>
            <person name="Ding S.J."/>
            <person name="Wang X.J."/>
            <person name="Zhu J.G."/>
            <person name="Ruan X.D."/>
            <person name="Zhao L."/>
            <person name="Wei J.T."/>
            <person name="Ye R.Z."/>
            <person name="Que T.C."/>
            <person name="Du C.H."/>
            <person name="Zhou Y.H."/>
            <person name="Cheng J.X."/>
            <person name="Dai P.F."/>
            <person name="Guo W.B."/>
            <person name="Han X.H."/>
            <person name="Huang E.J."/>
            <person name="Li L.F."/>
            <person name="Wei W."/>
            <person name="Gao Y.C."/>
            <person name="Liu J.Z."/>
            <person name="Shao H.Z."/>
            <person name="Wang X."/>
            <person name="Wang C.C."/>
            <person name="Yang T.C."/>
            <person name="Huo Q.B."/>
            <person name="Li W."/>
            <person name="Chen H.Y."/>
            <person name="Chen S.E."/>
            <person name="Zhou L.G."/>
            <person name="Ni X.B."/>
            <person name="Tian J.H."/>
            <person name="Sheng Y."/>
            <person name="Liu T."/>
            <person name="Pan Y.S."/>
            <person name="Xia L.Y."/>
            <person name="Li J."/>
            <person name="Zhao F."/>
            <person name="Cao W.C."/>
        </authorList>
    </citation>
    <scope>NUCLEOTIDE SEQUENCE [LARGE SCALE GENOMIC DNA]</scope>
    <source>
        <strain evidence="1">HaeL-2018</strain>
    </source>
</reference>
<dbReference type="Proteomes" id="UP000821853">
    <property type="component" value="Chromosome 10"/>
</dbReference>
<evidence type="ECO:0000313" key="1">
    <source>
        <dbReference type="EMBL" id="KAH9364820.1"/>
    </source>
</evidence>
<protein>
    <submittedName>
        <fullName evidence="1">Uncharacterized protein</fullName>
    </submittedName>
</protein>
<dbReference type="OrthoDB" id="6506608at2759"/>
<evidence type="ECO:0000313" key="2">
    <source>
        <dbReference type="Proteomes" id="UP000821853"/>
    </source>
</evidence>
<dbReference type="AlphaFoldDB" id="A0A9J6FRV1"/>